<evidence type="ECO:0000256" key="1">
    <source>
        <dbReference type="SAM" id="MobiDB-lite"/>
    </source>
</evidence>
<evidence type="ECO:0000313" key="4">
    <source>
        <dbReference type="Proteomes" id="UP000247634"/>
    </source>
</evidence>
<dbReference type="AlphaFoldDB" id="A0A2U9P7Z1"/>
<dbReference type="RefSeq" id="WP_110630142.1">
    <property type="nucleotide sequence ID" value="NZ_CP029788.1"/>
</dbReference>
<reference evidence="3 4" key="1">
    <citation type="submission" date="2018-06" db="EMBL/GenBank/DDBJ databases">
        <title>The complete genome sequence of a nosiheptide producer Streptomyces actuosus ATCC 25421: deducing the ability of producing a new class III lantibiotics.</title>
        <authorList>
            <person name="Liu W."/>
            <person name="Sun F."/>
            <person name="Hu Y."/>
        </authorList>
    </citation>
    <scope>NUCLEOTIDE SEQUENCE [LARGE SCALE GENOMIC DNA]</scope>
    <source>
        <strain evidence="3 4">ATCC 25421</strain>
    </source>
</reference>
<feature type="region of interest" description="Disordered" evidence="1">
    <location>
        <begin position="47"/>
        <end position="67"/>
    </location>
</feature>
<accession>A0A2U9P7Z1</accession>
<evidence type="ECO:0000256" key="2">
    <source>
        <dbReference type="SAM" id="SignalP"/>
    </source>
</evidence>
<dbReference type="EMBL" id="CP029788">
    <property type="protein sequence ID" value="AWT45261.1"/>
    <property type="molecule type" value="Genomic_DNA"/>
</dbReference>
<gene>
    <name evidence="3" type="ORF">DMT42_25230</name>
</gene>
<protein>
    <recommendedName>
        <fullName evidence="5">Secreted protein</fullName>
    </recommendedName>
</protein>
<dbReference type="Proteomes" id="UP000247634">
    <property type="component" value="Chromosome"/>
</dbReference>
<feature type="signal peptide" evidence="2">
    <location>
        <begin position="1"/>
        <end position="31"/>
    </location>
</feature>
<dbReference type="OrthoDB" id="9957748at2"/>
<name>A0A2U9P7Z1_STRAS</name>
<organism evidence="3 4">
    <name type="scientific">Streptomyces actuosus</name>
    <dbReference type="NCBI Taxonomy" id="1885"/>
    <lineage>
        <taxon>Bacteria</taxon>
        <taxon>Bacillati</taxon>
        <taxon>Actinomycetota</taxon>
        <taxon>Actinomycetes</taxon>
        <taxon>Kitasatosporales</taxon>
        <taxon>Streptomycetaceae</taxon>
        <taxon>Streptomyces</taxon>
    </lineage>
</organism>
<feature type="chain" id="PRO_5015967016" description="Secreted protein" evidence="2">
    <location>
        <begin position="32"/>
        <end position="67"/>
    </location>
</feature>
<evidence type="ECO:0008006" key="5">
    <source>
        <dbReference type="Google" id="ProtNLM"/>
    </source>
</evidence>
<sequence>MKSAAFQKVSVITVAVIALVLGPATVGTAFADEPGWQTPLPEVGQIVTGPLEDPGWQTPLPGEPGWQ</sequence>
<keyword evidence="4" id="KW-1185">Reference proteome</keyword>
<keyword evidence="2" id="KW-0732">Signal</keyword>
<dbReference type="KEGG" id="sact:DMT42_25230"/>
<evidence type="ECO:0000313" key="3">
    <source>
        <dbReference type="EMBL" id="AWT45261.1"/>
    </source>
</evidence>
<proteinExistence type="predicted"/>